<name>A0A951QV58_9CYAN</name>
<dbReference type="EMBL" id="JAHHGZ010000078">
    <property type="protein sequence ID" value="MBW4672426.1"/>
    <property type="molecule type" value="Genomic_DNA"/>
</dbReference>
<dbReference type="InterPro" id="IPR020346">
    <property type="entry name" value="Uncharacterised_15.3kDa"/>
</dbReference>
<reference evidence="2" key="2">
    <citation type="journal article" date="2022" name="Microbiol. Resour. Announc.">
        <title>Metagenome Sequencing to Explore Phylogenomics of Terrestrial Cyanobacteria.</title>
        <authorList>
            <person name="Ward R.D."/>
            <person name="Stajich J.E."/>
            <person name="Johansen J.R."/>
            <person name="Huntemann M."/>
            <person name="Clum A."/>
            <person name="Foster B."/>
            <person name="Foster B."/>
            <person name="Roux S."/>
            <person name="Palaniappan K."/>
            <person name="Varghese N."/>
            <person name="Mukherjee S."/>
            <person name="Reddy T.B.K."/>
            <person name="Daum C."/>
            <person name="Copeland A."/>
            <person name="Chen I.A."/>
            <person name="Ivanova N.N."/>
            <person name="Kyrpides N.C."/>
            <person name="Shapiro N."/>
            <person name="Eloe-Fadrosh E.A."/>
            <person name="Pietrasiak N."/>
        </authorList>
    </citation>
    <scope>NUCLEOTIDE SEQUENCE</scope>
    <source>
        <strain evidence="2">GSE-NOS-MK-12-04C</strain>
    </source>
</reference>
<reference evidence="2" key="1">
    <citation type="submission" date="2021-05" db="EMBL/GenBank/DDBJ databases">
        <authorList>
            <person name="Pietrasiak N."/>
            <person name="Ward R."/>
            <person name="Stajich J.E."/>
            <person name="Kurbessoian T."/>
        </authorList>
    </citation>
    <scope>NUCLEOTIDE SEQUENCE</scope>
    <source>
        <strain evidence="2">GSE-NOS-MK-12-04C</strain>
    </source>
</reference>
<evidence type="ECO:0000313" key="2">
    <source>
        <dbReference type="EMBL" id="MBW4672426.1"/>
    </source>
</evidence>
<evidence type="ECO:0000256" key="1">
    <source>
        <dbReference type="SAM" id="MobiDB-lite"/>
    </source>
</evidence>
<dbReference type="AlphaFoldDB" id="A0A951QV58"/>
<protein>
    <submittedName>
        <fullName evidence="2">DUF5331 domain-containing protein</fullName>
    </submittedName>
</protein>
<accession>A0A951QV58</accession>
<comment type="caution">
    <text evidence="2">The sequence shown here is derived from an EMBL/GenBank/DDBJ whole genome shotgun (WGS) entry which is preliminary data.</text>
</comment>
<proteinExistence type="predicted"/>
<dbReference type="Pfam" id="PF17265">
    <property type="entry name" value="DUF5331"/>
    <property type="match status" value="1"/>
</dbReference>
<gene>
    <name evidence="2" type="ORF">KME60_34670</name>
</gene>
<sequence>MEIQQLRQSLKQKWVNYYHQNRSWLIKMRIWGTYDGGRRPSSGFILATLSVLEPQLDQILPFILELNSNPDQIITALGLNFNPEEQLHLVQLETQTPPEPAPPEPTQSNSSIEKRPESPRTRIPQRKTIANTSGITEVYEFPALQPEESKVLVSTKIFTQIQSESYEETPEQREPLVPAKIFTQLQTESVPQNVSESTIVAIPAKTQIQNPPEPLSIIPAKTQIQNSPEPLSIIPAKTQIQNSPEPLSIIPTKTQIQNSPEPLSIIPAKTQIQNPPEPLSIIPAKTQIQIFPEPLSQISTKTEIQSFPEAFGSLAIAPNIENKGILVKMPQKDVPGEVNQAHACSNFNLASWIDDFCQGAGWDREETILIPF</sequence>
<feature type="region of interest" description="Disordered" evidence="1">
    <location>
        <begin position="95"/>
        <end position="129"/>
    </location>
</feature>
<dbReference type="Proteomes" id="UP000729701">
    <property type="component" value="Unassembled WGS sequence"/>
</dbReference>
<organism evidence="2 3">
    <name type="scientific">Cyanomargarita calcarea GSE-NOS-MK-12-04C</name>
    <dbReference type="NCBI Taxonomy" id="2839659"/>
    <lineage>
        <taxon>Bacteria</taxon>
        <taxon>Bacillati</taxon>
        <taxon>Cyanobacteriota</taxon>
        <taxon>Cyanophyceae</taxon>
        <taxon>Nostocales</taxon>
        <taxon>Cyanomargaritaceae</taxon>
        <taxon>Cyanomargarita</taxon>
    </lineage>
</organism>
<dbReference type="PROSITE" id="PS50007">
    <property type="entry name" value="PIPLC_X_DOMAIN"/>
    <property type="match status" value="1"/>
</dbReference>
<evidence type="ECO:0000313" key="3">
    <source>
        <dbReference type="Proteomes" id="UP000729701"/>
    </source>
</evidence>